<feature type="transmembrane region" description="Helical" evidence="2">
    <location>
        <begin position="46"/>
        <end position="65"/>
    </location>
</feature>
<evidence type="ECO:0000313" key="3">
    <source>
        <dbReference type="EMBL" id="GAH24350.1"/>
    </source>
</evidence>
<dbReference type="AlphaFoldDB" id="X1EVL2"/>
<protein>
    <submittedName>
        <fullName evidence="3">Uncharacterized protein</fullName>
    </submittedName>
</protein>
<keyword evidence="2" id="KW-0472">Membrane</keyword>
<evidence type="ECO:0000256" key="2">
    <source>
        <dbReference type="SAM" id="Phobius"/>
    </source>
</evidence>
<gene>
    <name evidence="3" type="ORF">S01H4_65300</name>
</gene>
<feature type="non-terminal residue" evidence="3">
    <location>
        <position position="108"/>
    </location>
</feature>
<keyword evidence="2" id="KW-0812">Transmembrane</keyword>
<feature type="non-terminal residue" evidence="3">
    <location>
        <position position="1"/>
    </location>
</feature>
<name>X1EVL2_9ZZZZ</name>
<comment type="caution">
    <text evidence="3">The sequence shown here is derived from an EMBL/GenBank/DDBJ whole genome shotgun (WGS) entry which is preliminary data.</text>
</comment>
<dbReference type="EMBL" id="BART01039904">
    <property type="protein sequence ID" value="GAH24350.1"/>
    <property type="molecule type" value="Genomic_DNA"/>
</dbReference>
<evidence type="ECO:0000256" key="1">
    <source>
        <dbReference type="SAM" id="MobiDB-lite"/>
    </source>
</evidence>
<accession>X1EVL2</accession>
<sequence>EKKFLMDIEEVNRYSRRIELVQMNPETPLIGDGISGYKKKRRNRRWVIAATILAIIAIVVIIVIVNNTDQQKQQQQSTNEHDNWDNFDDNTAVNTEDWDEQKQEDQDT</sequence>
<feature type="region of interest" description="Disordered" evidence="1">
    <location>
        <begin position="70"/>
        <end position="108"/>
    </location>
</feature>
<keyword evidence="2" id="KW-1133">Transmembrane helix</keyword>
<organism evidence="3">
    <name type="scientific">marine sediment metagenome</name>
    <dbReference type="NCBI Taxonomy" id="412755"/>
    <lineage>
        <taxon>unclassified sequences</taxon>
        <taxon>metagenomes</taxon>
        <taxon>ecological metagenomes</taxon>
    </lineage>
</organism>
<proteinExistence type="predicted"/>
<reference evidence="3" key="1">
    <citation type="journal article" date="2014" name="Front. Microbiol.">
        <title>High frequency of phylogenetically diverse reductive dehalogenase-homologous genes in deep subseafloor sedimentary metagenomes.</title>
        <authorList>
            <person name="Kawai M."/>
            <person name="Futagami T."/>
            <person name="Toyoda A."/>
            <person name="Takaki Y."/>
            <person name="Nishi S."/>
            <person name="Hori S."/>
            <person name="Arai W."/>
            <person name="Tsubouchi T."/>
            <person name="Morono Y."/>
            <person name="Uchiyama I."/>
            <person name="Ito T."/>
            <person name="Fujiyama A."/>
            <person name="Inagaki F."/>
            <person name="Takami H."/>
        </authorList>
    </citation>
    <scope>NUCLEOTIDE SEQUENCE</scope>
    <source>
        <strain evidence="3">Expedition CK06-06</strain>
    </source>
</reference>